<sequence length="137" mass="15065">MKLGPSVMITASEYVASKEAAEMFKTIGSPTGWVNPVAPAEDEGEHTGGSSSYYQVEVRNPTSGGEPYIGECNDFIEALDMTFAEANVFKAIWRKAAERTLGKKKKGNNAVYDAEKMVFFSQRELIQTRAKAAMKKE</sequence>
<reference evidence="2" key="1">
    <citation type="journal article" date="2015" name="PLoS ONE">
        <title>Investigation of a Large Collection of Pseudomonas aeruginosa Bacteriophages Collected from a Single Environmental Source in Abidjan, Cote d'Ivoire.</title>
        <authorList>
            <person name="Essoh C."/>
            <person name="Latino L."/>
            <person name="Midoux C."/>
            <person name="Blouin Y."/>
            <person name="Loukou G."/>
            <person name="Nguetta S.P."/>
            <person name="Lathro S."/>
            <person name="Cablanmian A."/>
            <person name="Kouassi A.K."/>
            <person name="Vergnaud G."/>
            <person name="Pourcel C."/>
        </authorList>
    </citation>
    <scope>NUCLEOTIDE SEQUENCE [LARGE SCALE GENOMIC DNA]</scope>
</reference>
<keyword evidence="1" id="KW-0418">Kinase</keyword>
<keyword evidence="1" id="KW-0808">Transferase</keyword>
<organism evidence="1 2">
    <name type="scientific">Pseudomonas phage vB_PaeM_PAO1_Ab17</name>
    <dbReference type="NCBI Taxonomy" id="1548904"/>
    <lineage>
        <taxon>Viruses</taxon>
        <taxon>Duplodnaviria</taxon>
        <taxon>Heunggongvirae</taxon>
        <taxon>Uroviricota</taxon>
        <taxon>Caudoviricetes</taxon>
        <taxon>Vandenendeviridae</taxon>
        <taxon>Nankokuvirus</taxon>
        <taxon>Nankokuvirus Ab03</taxon>
    </lineage>
</organism>
<dbReference type="EMBL" id="LN610576">
    <property type="protein sequence ID" value="CEF89601.1"/>
    <property type="molecule type" value="Genomic_DNA"/>
</dbReference>
<dbReference type="GO" id="GO:0016301">
    <property type="term" value="F:kinase activity"/>
    <property type="evidence" value="ECO:0007669"/>
    <property type="project" value="UniProtKB-KW"/>
</dbReference>
<protein>
    <submittedName>
        <fullName evidence="1">Putative 3'-phosphatase, 5'-polynucleotide kinase</fullName>
    </submittedName>
</protein>
<gene>
    <name evidence="1" type="primary">ORF111</name>
</gene>
<accession>A0A0A1IV30</accession>
<dbReference type="Proteomes" id="UP000030225">
    <property type="component" value="Segment"/>
</dbReference>
<name>A0A0A1IV30_9CAUD</name>
<evidence type="ECO:0000313" key="2">
    <source>
        <dbReference type="Proteomes" id="UP000030225"/>
    </source>
</evidence>
<proteinExistence type="predicted"/>
<evidence type="ECO:0000313" key="1">
    <source>
        <dbReference type="EMBL" id="CEF89601.1"/>
    </source>
</evidence>